<reference evidence="4 5" key="1">
    <citation type="submission" date="2023-07" db="EMBL/GenBank/DDBJ databases">
        <title>Genomic Encyclopedia of Type Strains, Phase IV (KMG-IV): sequencing the most valuable type-strain genomes for metagenomic binning, comparative biology and taxonomic classification.</title>
        <authorList>
            <person name="Goeker M."/>
        </authorList>
    </citation>
    <scope>NUCLEOTIDE SEQUENCE [LARGE SCALE GENOMIC DNA]</scope>
    <source>
        <strain evidence="4 5">DSM 16784</strain>
    </source>
</reference>
<evidence type="ECO:0000313" key="5">
    <source>
        <dbReference type="Proteomes" id="UP001230220"/>
    </source>
</evidence>
<dbReference type="RefSeq" id="WP_307408071.1">
    <property type="nucleotide sequence ID" value="NZ_JAUSUR010000003.1"/>
</dbReference>
<dbReference type="Gene3D" id="2.40.280.10">
    <property type="match status" value="1"/>
</dbReference>
<protein>
    <recommendedName>
        <fullName evidence="3">SsrA-binding protein</fullName>
    </recommendedName>
    <alternativeName>
        <fullName evidence="3">Small protein B</fullName>
    </alternativeName>
</protein>
<evidence type="ECO:0000313" key="4">
    <source>
        <dbReference type="EMBL" id="MDQ0361388.1"/>
    </source>
</evidence>
<comment type="function">
    <text evidence="3">Required for rescue of stalled ribosomes mediated by trans-translation. Binds to transfer-messenger RNA (tmRNA), required for stable association of tmRNA with ribosomes. tmRNA and SmpB together mimic tRNA shape, replacing the anticodon stem-loop with SmpB. tmRNA is encoded by the ssrA gene; the 2 termini fold to resemble tRNA(Ala) and it encodes a 'tag peptide', a short internal open reading frame. During trans-translation Ala-aminoacylated tmRNA acts like a tRNA, entering the A-site of stalled ribosomes, displacing the stalled mRNA. The ribosome then switches to translate the ORF on the tmRNA; the nascent peptide is terminated with the 'tag peptide' encoded by the tmRNA and targeted for degradation. The ribosome is freed to recommence translation, which seems to be the essential function of trans-translation.</text>
</comment>
<dbReference type="InterPro" id="IPR020081">
    <property type="entry name" value="SsrA-bd_prot_CS"/>
</dbReference>
<evidence type="ECO:0000256" key="2">
    <source>
        <dbReference type="ARBA" id="ARBA00022884"/>
    </source>
</evidence>
<dbReference type="PANTHER" id="PTHR30308">
    <property type="entry name" value="TMRNA-BINDING COMPONENT OF TRANS-TRANSLATION TAGGING COMPLEX"/>
    <property type="match status" value="1"/>
</dbReference>
<dbReference type="InterPro" id="IPR023620">
    <property type="entry name" value="SmpB"/>
</dbReference>
<dbReference type="NCBIfam" id="TIGR00086">
    <property type="entry name" value="smpB"/>
    <property type="match status" value="1"/>
</dbReference>
<dbReference type="InterPro" id="IPR000037">
    <property type="entry name" value="SsrA-bd_prot"/>
</dbReference>
<accession>A0ABU0E3W7</accession>
<evidence type="ECO:0000256" key="1">
    <source>
        <dbReference type="ARBA" id="ARBA00022490"/>
    </source>
</evidence>
<dbReference type="NCBIfam" id="NF003843">
    <property type="entry name" value="PRK05422.1"/>
    <property type="match status" value="1"/>
</dbReference>
<name>A0ABU0E3W7_9FIRM</name>
<dbReference type="EMBL" id="JAUSUR010000003">
    <property type="protein sequence ID" value="MDQ0361388.1"/>
    <property type="molecule type" value="Genomic_DNA"/>
</dbReference>
<keyword evidence="5" id="KW-1185">Reference proteome</keyword>
<comment type="subcellular location">
    <subcellularLocation>
        <location evidence="3">Cytoplasm</location>
    </subcellularLocation>
    <text evidence="3">The tmRNA-SmpB complex associates with stalled 70S ribosomes.</text>
</comment>
<dbReference type="CDD" id="cd09294">
    <property type="entry name" value="SmpB"/>
    <property type="match status" value="1"/>
</dbReference>
<dbReference type="Pfam" id="PF01668">
    <property type="entry name" value="SmpB"/>
    <property type="match status" value="1"/>
</dbReference>
<comment type="similarity">
    <text evidence="3">Belongs to the SmpB family.</text>
</comment>
<gene>
    <name evidence="3" type="primary">smpB</name>
    <name evidence="4" type="ORF">J2S15_002135</name>
</gene>
<keyword evidence="1 3" id="KW-0963">Cytoplasm</keyword>
<evidence type="ECO:0000256" key="3">
    <source>
        <dbReference type="HAMAP-Rule" id="MF_00023"/>
    </source>
</evidence>
<dbReference type="PROSITE" id="PS01317">
    <property type="entry name" value="SSRP"/>
    <property type="match status" value="1"/>
</dbReference>
<dbReference type="SUPFAM" id="SSF74982">
    <property type="entry name" value="Small protein B (SmpB)"/>
    <property type="match status" value="1"/>
</dbReference>
<proteinExistence type="inferred from homology"/>
<dbReference type="PANTHER" id="PTHR30308:SF2">
    <property type="entry name" value="SSRA-BINDING PROTEIN"/>
    <property type="match status" value="1"/>
</dbReference>
<keyword evidence="2 3" id="KW-0694">RNA-binding</keyword>
<dbReference type="Proteomes" id="UP001230220">
    <property type="component" value="Unassembled WGS sequence"/>
</dbReference>
<dbReference type="HAMAP" id="MF_00023">
    <property type="entry name" value="SmpB"/>
    <property type="match status" value="1"/>
</dbReference>
<comment type="caution">
    <text evidence="4">The sequence shown here is derived from an EMBL/GenBank/DDBJ whole genome shotgun (WGS) entry which is preliminary data.</text>
</comment>
<sequence length="149" mass="17618">MRKVITYNRKAKHDYFIEDTFEAGLVLHGTEIKSIRKGSIQLKESFITFINGEAFIKNMYIPQYEFGNQFNHDEVRERKLLLHKHEIKKLQQKTRLQGYTVVPLSLYLSKGKAKMEIALAKGKDLHDKRNVEKERDATRMMQKALKRSY</sequence>
<organism evidence="4 5">
    <name type="scientific">Breznakia pachnodae</name>
    <dbReference type="NCBI Taxonomy" id="265178"/>
    <lineage>
        <taxon>Bacteria</taxon>
        <taxon>Bacillati</taxon>
        <taxon>Bacillota</taxon>
        <taxon>Erysipelotrichia</taxon>
        <taxon>Erysipelotrichales</taxon>
        <taxon>Erysipelotrichaceae</taxon>
        <taxon>Breznakia</taxon>
    </lineage>
</organism>